<protein>
    <submittedName>
        <fullName evidence="1">Pimeloyl-ACP methyl ester carboxylesterase</fullName>
    </submittedName>
</protein>
<keyword evidence="2" id="KW-1185">Reference proteome</keyword>
<reference evidence="1 2" key="1">
    <citation type="submission" date="2023-07" db="EMBL/GenBank/DDBJ databases">
        <title>Comparative genomics of wheat-associated soil bacteria to identify genetic determinants of phenazine resistance.</title>
        <authorList>
            <person name="Mouncey N."/>
        </authorList>
    </citation>
    <scope>NUCLEOTIDE SEQUENCE [LARGE SCALE GENOMIC DNA]</scope>
    <source>
        <strain evidence="1 2">B2I6</strain>
    </source>
</reference>
<evidence type="ECO:0000313" key="1">
    <source>
        <dbReference type="EMBL" id="MDQ0579384.1"/>
    </source>
</evidence>
<evidence type="ECO:0000313" key="2">
    <source>
        <dbReference type="Proteomes" id="UP001230654"/>
    </source>
</evidence>
<name>A0ABU0NJW6_STRRH</name>
<sequence length="29" mass="3111">MRVVKVPGAGHDVVFDDPDAFVRAVAGER</sequence>
<accession>A0ABU0NJW6</accession>
<gene>
    <name evidence="1" type="ORF">QF030_001562</name>
</gene>
<dbReference type="EMBL" id="JAUSWV010000002">
    <property type="protein sequence ID" value="MDQ0579384.1"/>
    <property type="molecule type" value="Genomic_DNA"/>
</dbReference>
<comment type="caution">
    <text evidence="1">The sequence shown here is derived from an EMBL/GenBank/DDBJ whole genome shotgun (WGS) entry which is preliminary data.</text>
</comment>
<proteinExistence type="predicted"/>
<dbReference type="Proteomes" id="UP001230654">
    <property type="component" value="Unassembled WGS sequence"/>
</dbReference>
<organism evidence="1 2">
    <name type="scientific">Streptomyces rishiriensis</name>
    <dbReference type="NCBI Taxonomy" id="68264"/>
    <lineage>
        <taxon>Bacteria</taxon>
        <taxon>Bacillati</taxon>
        <taxon>Actinomycetota</taxon>
        <taxon>Actinomycetes</taxon>
        <taxon>Kitasatosporales</taxon>
        <taxon>Streptomycetaceae</taxon>
        <taxon>Streptomyces</taxon>
    </lineage>
</organism>